<accession>A0A401FXS7</accession>
<dbReference type="PROSITE" id="PS50883">
    <property type="entry name" value="EAL"/>
    <property type="match status" value="1"/>
</dbReference>
<dbReference type="InterPro" id="IPR035919">
    <property type="entry name" value="EAL_sf"/>
</dbReference>
<dbReference type="PANTHER" id="PTHR33121:SF76">
    <property type="entry name" value="SIGNALING PROTEIN"/>
    <property type="match status" value="1"/>
</dbReference>
<name>A0A401FXS7_9BACT</name>
<proteinExistence type="predicted"/>
<evidence type="ECO:0000313" key="2">
    <source>
        <dbReference type="EMBL" id="GBC61756.1"/>
    </source>
</evidence>
<protein>
    <submittedName>
        <fullName evidence="2">GGDEF domain-containing protein</fullName>
    </submittedName>
</protein>
<gene>
    <name evidence="2" type="ORF">DENIS_2718</name>
</gene>
<reference evidence="3" key="2">
    <citation type="submission" date="2019-01" db="EMBL/GenBank/DDBJ databases">
        <title>Genome sequence of Desulfonema ishimotonii strain Tokyo 01.</title>
        <authorList>
            <person name="Fukui M."/>
        </authorList>
    </citation>
    <scope>NUCLEOTIDE SEQUENCE [LARGE SCALE GENOMIC DNA]</scope>
    <source>
        <strain evidence="3">Tokyo 01</strain>
    </source>
</reference>
<dbReference type="SMART" id="SM00052">
    <property type="entry name" value="EAL"/>
    <property type="match status" value="1"/>
</dbReference>
<dbReference type="Proteomes" id="UP000288096">
    <property type="component" value="Unassembled WGS sequence"/>
</dbReference>
<keyword evidence="3" id="KW-1185">Reference proteome</keyword>
<sequence length="505" mass="56538">MIIALLMDNFYAVVSACGEDIGFRMLAILQEEALGSFARFFPRCQMISHENSGVNETILFFRLPVTGRAHLASAIPAFRLAVSRRFGERISELICPLPEIRAGYSRIDRPQGAEGFGRMLFRAYCNARGMAIQKTVPERPELYGEFTDILETPRLKPVYQPVADLRTGLITGWEAVVCAPEESLFHDANLLSDYADEIGKRFPLELRYRELALKHFGPADPQQHLFMNFHPGTLNAPEFIPEATRHLVREAGLRPENIVLEFSEACDTWDLSLLADHLERHRVQGFKIAISGMGTDHSDIRSISRIKPDYVKIAPSLTRGIDISPVRRDMVESFIALSRKIGFEIIAEGIETPTELSALISMEVACGQGNHIAEPAAPKPALCVSIPARLSVREMQCGALKSFTPICRLVQQAFSVSPDTPVCEVREMLANQPPMSSVVVVENRQPVGILMNYNLGRKLGTGRMINSMTILSSRKKGRSPGPRRYRKCSTTWPKFRCRLQWGPTR</sequence>
<dbReference type="AlphaFoldDB" id="A0A401FXS7"/>
<dbReference type="GO" id="GO:0071111">
    <property type="term" value="F:cyclic-guanylate-specific phosphodiesterase activity"/>
    <property type="evidence" value="ECO:0007669"/>
    <property type="project" value="InterPro"/>
</dbReference>
<dbReference type="InterPro" id="IPR050706">
    <property type="entry name" value="Cyclic-di-GMP_PDE-like"/>
</dbReference>
<dbReference type="RefSeq" id="WP_166405080.1">
    <property type="nucleotide sequence ID" value="NZ_BEXT01000001.1"/>
</dbReference>
<dbReference type="EMBL" id="BEXT01000001">
    <property type="protein sequence ID" value="GBC61756.1"/>
    <property type="molecule type" value="Genomic_DNA"/>
</dbReference>
<feature type="domain" description="EAL" evidence="1">
    <location>
        <begin position="139"/>
        <end position="389"/>
    </location>
</feature>
<evidence type="ECO:0000259" key="1">
    <source>
        <dbReference type="PROSITE" id="PS50883"/>
    </source>
</evidence>
<dbReference type="InterPro" id="IPR001633">
    <property type="entry name" value="EAL_dom"/>
</dbReference>
<evidence type="ECO:0000313" key="3">
    <source>
        <dbReference type="Proteomes" id="UP000288096"/>
    </source>
</evidence>
<dbReference type="CDD" id="cd01948">
    <property type="entry name" value="EAL"/>
    <property type="match status" value="1"/>
</dbReference>
<organism evidence="2 3">
    <name type="scientific">Desulfonema ishimotonii</name>
    <dbReference type="NCBI Taxonomy" id="45657"/>
    <lineage>
        <taxon>Bacteria</taxon>
        <taxon>Pseudomonadati</taxon>
        <taxon>Thermodesulfobacteriota</taxon>
        <taxon>Desulfobacteria</taxon>
        <taxon>Desulfobacterales</taxon>
        <taxon>Desulfococcaceae</taxon>
        <taxon>Desulfonema</taxon>
    </lineage>
</organism>
<dbReference type="Gene3D" id="3.20.20.450">
    <property type="entry name" value="EAL domain"/>
    <property type="match status" value="1"/>
</dbReference>
<dbReference type="Pfam" id="PF00563">
    <property type="entry name" value="EAL"/>
    <property type="match status" value="1"/>
</dbReference>
<reference evidence="3" key="1">
    <citation type="submission" date="2017-11" db="EMBL/GenBank/DDBJ databases">
        <authorList>
            <person name="Watanabe M."/>
            <person name="Kojima H."/>
        </authorList>
    </citation>
    <scope>NUCLEOTIDE SEQUENCE [LARGE SCALE GENOMIC DNA]</scope>
    <source>
        <strain evidence="3">Tokyo 01</strain>
    </source>
</reference>
<dbReference type="SUPFAM" id="SSF141868">
    <property type="entry name" value="EAL domain-like"/>
    <property type="match status" value="1"/>
</dbReference>
<comment type="caution">
    <text evidence="2">The sequence shown here is derived from an EMBL/GenBank/DDBJ whole genome shotgun (WGS) entry which is preliminary data.</text>
</comment>
<dbReference type="PANTHER" id="PTHR33121">
    <property type="entry name" value="CYCLIC DI-GMP PHOSPHODIESTERASE PDEF"/>
    <property type="match status" value="1"/>
</dbReference>